<dbReference type="EMBL" id="CP018335">
    <property type="protein sequence ID" value="APM37331.1"/>
    <property type="molecule type" value="Genomic_DNA"/>
</dbReference>
<gene>
    <name evidence="1" type="ORF">BS101_00395</name>
</gene>
<dbReference type="OrthoDB" id="1932313at2"/>
<organism evidence="1 2">
    <name type="scientific">Clostridium kluyveri</name>
    <dbReference type="NCBI Taxonomy" id="1534"/>
    <lineage>
        <taxon>Bacteria</taxon>
        <taxon>Bacillati</taxon>
        <taxon>Bacillota</taxon>
        <taxon>Clostridia</taxon>
        <taxon>Eubacteriales</taxon>
        <taxon>Clostridiaceae</taxon>
        <taxon>Clostridium</taxon>
    </lineage>
</organism>
<dbReference type="RefSeq" id="WP_073537051.1">
    <property type="nucleotide sequence ID" value="NZ_CP018335.1"/>
</dbReference>
<reference evidence="1 2" key="1">
    <citation type="submission" date="2016-12" db="EMBL/GenBank/DDBJ databases">
        <title>Complete genome sequence of Clostridium kluyveri JZZ isolated from the pit mud of a Chinese flavor liquor-making factory.</title>
        <authorList>
            <person name="Wang Y."/>
        </authorList>
    </citation>
    <scope>NUCLEOTIDE SEQUENCE [LARGE SCALE GENOMIC DNA]</scope>
    <source>
        <strain evidence="1 2">JZZ</strain>
    </source>
</reference>
<name>A0A1L5F2U0_CLOKL</name>
<proteinExistence type="predicted"/>
<protein>
    <submittedName>
        <fullName evidence="1">Uncharacterized protein</fullName>
    </submittedName>
</protein>
<dbReference type="Proteomes" id="UP000184604">
    <property type="component" value="Chromosome"/>
</dbReference>
<evidence type="ECO:0000313" key="2">
    <source>
        <dbReference type="Proteomes" id="UP000184604"/>
    </source>
</evidence>
<sequence length="82" mass="9169">MNGYLQCLIDQYGKLAKKALIPTERTIYIKVVTDLVGLQNFCKSEGETVAEDTPKKHMVAEFVGTMPDLMEYLKNLNSKGGQ</sequence>
<dbReference type="AlphaFoldDB" id="A0A1L5F2U0"/>
<accession>A0A1L5F2U0</accession>
<evidence type="ECO:0000313" key="1">
    <source>
        <dbReference type="EMBL" id="APM37331.1"/>
    </source>
</evidence>